<dbReference type="GO" id="GO:0008800">
    <property type="term" value="F:beta-lactamase activity"/>
    <property type="evidence" value="ECO:0007669"/>
    <property type="project" value="InterPro"/>
</dbReference>
<dbReference type="PANTHER" id="PTHR35333:SF3">
    <property type="entry name" value="BETA-LACTAMASE-TYPE TRANSPEPTIDASE FOLD CONTAINING PROTEIN"/>
    <property type="match status" value="1"/>
</dbReference>
<dbReference type="AlphaFoldDB" id="A0A495JLK0"/>
<reference evidence="3 4" key="1">
    <citation type="submission" date="2018-10" db="EMBL/GenBank/DDBJ databases">
        <title>Sequencing the genomes of 1000 actinobacteria strains.</title>
        <authorList>
            <person name="Klenk H.-P."/>
        </authorList>
    </citation>
    <scope>NUCLEOTIDE SEQUENCE [LARGE SCALE GENOMIC DNA]</scope>
    <source>
        <strain evidence="3 4">DSM 45175</strain>
    </source>
</reference>
<evidence type="ECO:0008006" key="5">
    <source>
        <dbReference type="Google" id="ProtNLM"/>
    </source>
</evidence>
<dbReference type="RefSeq" id="WP_121158132.1">
    <property type="nucleotide sequence ID" value="NZ_RBKT01000001.1"/>
</dbReference>
<feature type="transmembrane region" description="Helical" evidence="2">
    <location>
        <begin position="20"/>
        <end position="38"/>
    </location>
</feature>
<feature type="compositionally biased region" description="Pro residues" evidence="1">
    <location>
        <begin position="69"/>
        <end position="81"/>
    </location>
</feature>
<dbReference type="InterPro" id="IPR012338">
    <property type="entry name" value="Beta-lactam/transpept-like"/>
</dbReference>
<dbReference type="SUPFAM" id="SSF56601">
    <property type="entry name" value="beta-lactamase/transpeptidase-like"/>
    <property type="match status" value="1"/>
</dbReference>
<accession>A0A495JLK0</accession>
<protein>
    <recommendedName>
        <fullName evidence="5">Beta-lactamase family protein</fullName>
    </recommendedName>
</protein>
<keyword evidence="2" id="KW-0472">Membrane</keyword>
<dbReference type="GO" id="GO:0046677">
    <property type="term" value="P:response to antibiotic"/>
    <property type="evidence" value="ECO:0007669"/>
    <property type="project" value="InterPro"/>
</dbReference>
<dbReference type="PANTHER" id="PTHR35333">
    <property type="entry name" value="BETA-LACTAMASE"/>
    <property type="match status" value="1"/>
</dbReference>
<dbReference type="InterPro" id="IPR000871">
    <property type="entry name" value="Beta-lactam_class-A"/>
</dbReference>
<dbReference type="Proteomes" id="UP000277671">
    <property type="component" value="Unassembled WGS sequence"/>
</dbReference>
<feature type="region of interest" description="Disordered" evidence="1">
    <location>
        <begin position="55"/>
        <end position="81"/>
    </location>
</feature>
<dbReference type="EMBL" id="RBKT01000001">
    <property type="protein sequence ID" value="RKR89721.1"/>
    <property type="molecule type" value="Genomic_DNA"/>
</dbReference>
<name>A0A495JLK0_9ACTN</name>
<proteinExistence type="predicted"/>
<keyword evidence="2" id="KW-0812">Transmembrane</keyword>
<gene>
    <name evidence="3" type="ORF">BDK92_4077</name>
</gene>
<dbReference type="OrthoDB" id="3374590at2"/>
<keyword evidence="4" id="KW-1185">Reference proteome</keyword>
<comment type="caution">
    <text evidence="3">The sequence shown here is derived from an EMBL/GenBank/DDBJ whole genome shotgun (WGS) entry which is preliminary data.</text>
</comment>
<evidence type="ECO:0000313" key="4">
    <source>
        <dbReference type="Proteomes" id="UP000277671"/>
    </source>
</evidence>
<evidence type="ECO:0000256" key="2">
    <source>
        <dbReference type="SAM" id="Phobius"/>
    </source>
</evidence>
<evidence type="ECO:0000256" key="1">
    <source>
        <dbReference type="SAM" id="MobiDB-lite"/>
    </source>
</evidence>
<organism evidence="3 4">
    <name type="scientific">Micromonospora pisi</name>
    <dbReference type="NCBI Taxonomy" id="589240"/>
    <lineage>
        <taxon>Bacteria</taxon>
        <taxon>Bacillati</taxon>
        <taxon>Actinomycetota</taxon>
        <taxon>Actinomycetes</taxon>
        <taxon>Micromonosporales</taxon>
        <taxon>Micromonosporaceae</taxon>
        <taxon>Micromonospora</taxon>
    </lineage>
</organism>
<dbReference type="Gene3D" id="3.40.710.10">
    <property type="entry name" value="DD-peptidase/beta-lactamase superfamily"/>
    <property type="match status" value="1"/>
</dbReference>
<dbReference type="GO" id="GO:0030655">
    <property type="term" value="P:beta-lactam antibiotic catabolic process"/>
    <property type="evidence" value="ECO:0007669"/>
    <property type="project" value="InterPro"/>
</dbReference>
<sequence>MAEPQGTGDLRARELTPLRIAVSAGVLLALVVAALGLLPGSPLAVRTAVEWNESPELADTTPTGNPVVPATPTPSPTPSPELPPLAVHPTDVKIDAKGWWAWALQDTRTGEIRGSGNMGETNATASLIKAWIGADFLRRSAEAGRKPTDAQLHQVQIMIRDSDNEAATALYQTIGGSASIKRLISICKLTDSKANGGWSRTSLSPRDVTRLAACIDDGRAAGPTWTTWLLDEMRAVRGSGDFGIRKAFPSIVQKTIAIKNGWVQRTAEQEVNVNCLAIGDGWTMGVMTRYPIDLGYTHGFKICQQVAAQLRTD</sequence>
<keyword evidence="2" id="KW-1133">Transmembrane helix</keyword>
<evidence type="ECO:0000313" key="3">
    <source>
        <dbReference type="EMBL" id="RKR89721.1"/>
    </source>
</evidence>